<gene>
    <name evidence="10" type="ORF">CAPTEDRAFT_217919</name>
</gene>
<keyword evidence="2" id="KW-0964">Secreted</keyword>
<keyword evidence="8" id="KW-0325">Glycoprotein</keyword>
<evidence type="ECO:0000313" key="12">
    <source>
        <dbReference type="Proteomes" id="UP000014760"/>
    </source>
</evidence>
<dbReference type="Proteomes" id="UP000014760">
    <property type="component" value="Unassembled WGS sequence"/>
</dbReference>
<dbReference type="OrthoDB" id="9425590at2759"/>
<evidence type="ECO:0000256" key="4">
    <source>
        <dbReference type="ARBA" id="ARBA00022729"/>
    </source>
</evidence>
<keyword evidence="5" id="KW-0378">Hydrolase</keyword>
<dbReference type="PRINTS" id="PR00722">
    <property type="entry name" value="CHYMOTRYPSIN"/>
</dbReference>
<evidence type="ECO:0000256" key="2">
    <source>
        <dbReference type="ARBA" id="ARBA00022525"/>
    </source>
</evidence>
<dbReference type="Pfam" id="PF00089">
    <property type="entry name" value="Trypsin"/>
    <property type="match status" value="1"/>
</dbReference>
<dbReference type="EMBL" id="AMQN01005179">
    <property type="status" value="NOT_ANNOTATED_CDS"/>
    <property type="molecule type" value="Genomic_DNA"/>
</dbReference>
<feature type="domain" description="Peptidase S1" evidence="9">
    <location>
        <begin position="11"/>
        <end position="202"/>
    </location>
</feature>
<dbReference type="InterPro" id="IPR001254">
    <property type="entry name" value="Trypsin_dom"/>
</dbReference>
<dbReference type="GO" id="GO:0004252">
    <property type="term" value="F:serine-type endopeptidase activity"/>
    <property type="evidence" value="ECO:0007669"/>
    <property type="project" value="InterPro"/>
</dbReference>
<sequence>MLDQESFIDSCPSARRVVVAEHDRSRSILHYHAREVRPTHYDGDIAQLKLSSRIFFNEDVQPASKLSRLTTRDLHLQRMGKSALGSNSLPNILQIFNVPNPSCRTRPAETSRGSTTVTEGMVCTGNIPEYNFDSCQGDSGGPLALKNSNNPFEVFGVVSWGLRARQCHARCLCPCFTLPGQDQWENRKELNWGLNKIVKVIH</sequence>
<evidence type="ECO:0000259" key="9">
    <source>
        <dbReference type="PROSITE" id="PS50240"/>
    </source>
</evidence>
<keyword evidence="12" id="KW-1185">Reference proteome</keyword>
<dbReference type="InterPro" id="IPR009003">
    <property type="entry name" value="Peptidase_S1_PA"/>
</dbReference>
<dbReference type="PROSITE" id="PS50240">
    <property type="entry name" value="TRYPSIN_DOM"/>
    <property type="match status" value="1"/>
</dbReference>
<comment type="subcellular location">
    <subcellularLocation>
        <location evidence="1">Secreted</location>
    </subcellularLocation>
</comment>
<protein>
    <recommendedName>
        <fullName evidence="9">Peptidase S1 domain-containing protein</fullName>
    </recommendedName>
</protein>
<evidence type="ECO:0000256" key="5">
    <source>
        <dbReference type="ARBA" id="ARBA00022801"/>
    </source>
</evidence>
<organism evidence="10">
    <name type="scientific">Capitella teleta</name>
    <name type="common">Polychaete worm</name>
    <dbReference type="NCBI Taxonomy" id="283909"/>
    <lineage>
        <taxon>Eukaryota</taxon>
        <taxon>Metazoa</taxon>
        <taxon>Spiralia</taxon>
        <taxon>Lophotrochozoa</taxon>
        <taxon>Annelida</taxon>
        <taxon>Polychaeta</taxon>
        <taxon>Sedentaria</taxon>
        <taxon>Scolecida</taxon>
        <taxon>Capitellidae</taxon>
        <taxon>Capitella</taxon>
    </lineage>
</organism>
<accession>R7V408</accession>
<dbReference type="FunFam" id="2.40.10.10:FF:000054">
    <property type="entry name" value="Complement C1r subcomponent"/>
    <property type="match status" value="1"/>
</dbReference>
<dbReference type="InterPro" id="IPR050127">
    <property type="entry name" value="Serine_Proteases_S1"/>
</dbReference>
<dbReference type="Gene3D" id="2.40.10.10">
    <property type="entry name" value="Trypsin-like serine proteases"/>
    <property type="match status" value="1"/>
</dbReference>
<dbReference type="InterPro" id="IPR001314">
    <property type="entry name" value="Peptidase_S1A"/>
</dbReference>
<name>R7V408_CAPTE</name>
<dbReference type="PANTHER" id="PTHR24264">
    <property type="entry name" value="TRYPSIN-RELATED"/>
    <property type="match status" value="1"/>
</dbReference>
<dbReference type="PANTHER" id="PTHR24264:SF65">
    <property type="entry name" value="SRCR DOMAIN-CONTAINING PROTEIN"/>
    <property type="match status" value="1"/>
</dbReference>
<dbReference type="EnsemblMetazoa" id="CapteT217919">
    <property type="protein sequence ID" value="CapteP217919"/>
    <property type="gene ID" value="CapteG217919"/>
</dbReference>
<dbReference type="AlphaFoldDB" id="R7V408"/>
<dbReference type="STRING" id="283909.R7V408"/>
<evidence type="ECO:0000313" key="11">
    <source>
        <dbReference type="EnsemblMetazoa" id="CapteP217919"/>
    </source>
</evidence>
<proteinExistence type="predicted"/>
<evidence type="ECO:0000313" key="10">
    <source>
        <dbReference type="EMBL" id="ELU13289.1"/>
    </source>
</evidence>
<dbReference type="SUPFAM" id="SSF50494">
    <property type="entry name" value="Trypsin-like serine proteases"/>
    <property type="match status" value="1"/>
</dbReference>
<dbReference type="InterPro" id="IPR043504">
    <property type="entry name" value="Peptidase_S1_PA_chymotrypsin"/>
</dbReference>
<evidence type="ECO:0000256" key="7">
    <source>
        <dbReference type="ARBA" id="ARBA00023157"/>
    </source>
</evidence>
<dbReference type="GO" id="GO:0005615">
    <property type="term" value="C:extracellular space"/>
    <property type="evidence" value="ECO:0007669"/>
    <property type="project" value="TreeGrafter"/>
</dbReference>
<reference evidence="12" key="1">
    <citation type="submission" date="2012-12" db="EMBL/GenBank/DDBJ databases">
        <authorList>
            <person name="Hellsten U."/>
            <person name="Grimwood J."/>
            <person name="Chapman J.A."/>
            <person name="Shapiro H."/>
            <person name="Aerts A."/>
            <person name="Otillar R.P."/>
            <person name="Terry A.Y."/>
            <person name="Boore J.L."/>
            <person name="Simakov O."/>
            <person name="Marletaz F."/>
            <person name="Cho S.-J."/>
            <person name="Edsinger-Gonzales E."/>
            <person name="Havlak P."/>
            <person name="Kuo D.-H."/>
            <person name="Larsson T."/>
            <person name="Lv J."/>
            <person name="Arendt D."/>
            <person name="Savage R."/>
            <person name="Osoegawa K."/>
            <person name="de Jong P."/>
            <person name="Lindberg D.R."/>
            <person name="Seaver E.C."/>
            <person name="Weisblat D.A."/>
            <person name="Putnam N.H."/>
            <person name="Grigoriev I.V."/>
            <person name="Rokhsar D.S."/>
        </authorList>
    </citation>
    <scope>NUCLEOTIDE SEQUENCE</scope>
    <source>
        <strain evidence="12">I ESC-2004</strain>
    </source>
</reference>
<keyword evidence="6" id="KW-0720">Serine protease</keyword>
<keyword evidence="3" id="KW-0645">Protease</keyword>
<dbReference type="EMBL" id="KB295343">
    <property type="protein sequence ID" value="ELU13289.1"/>
    <property type="molecule type" value="Genomic_DNA"/>
</dbReference>
<evidence type="ECO:0000256" key="8">
    <source>
        <dbReference type="ARBA" id="ARBA00023180"/>
    </source>
</evidence>
<dbReference type="GO" id="GO:0006508">
    <property type="term" value="P:proteolysis"/>
    <property type="evidence" value="ECO:0007669"/>
    <property type="project" value="UniProtKB-KW"/>
</dbReference>
<reference evidence="11" key="3">
    <citation type="submission" date="2015-06" db="UniProtKB">
        <authorList>
            <consortium name="EnsemblMetazoa"/>
        </authorList>
    </citation>
    <scope>IDENTIFICATION</scope>
</reference>
<evidence type="ECO:0000256" key="1">
    <source>
        <dbReference type="ARBA" id="ARBA00004613"/>
    </source>
</evidence>
<dbReference type="InterPro" id="IPR033116">
    <property type="entry name" value="TRYPSIN_SER"/>
</dbReference>
<keyword evidence="7" id="KW-1015">Disulfide bond</keyword>
<keyword evidence="4" id="KW-0732">Signal</keyword>
<dbReference type="HOGENOM" id="CLU_1355786_0_0_1"/>
<evidence type="ECO:0000256" key="3">
    <source>
        <dbReference type="ARBA" id="ARBA00022670"/>
    </source>
</evidence>
<reference evidence="10 12" key="2">
    <citation type="journal article" date="2013" name="Nature">
        <title>Insights into bilaterian evolution from three spiralian genomes.</title>
        <authorList>
            <person name="Simakov O."/>
            <person name="Marletaz F."/>
            <person name="Cho S.J."/>
            <person name="Edsinger-Gonzales E."/>
            <person name="Havlak P."/>
            <person name="Hellsten U."/>
            <person name="Kuo D.H."/>
            <person name="Larsson T."/>
            <person name="Lv J."/>
            <person name="Arendt D."/>
            <person name="Savage R."/>
            <person name="Osoegawa K."/>
            <person name="de Jong P."/>
            <person name="Grimwood J."/>
            <person name="Chapman J.A."/>
            <person name="Shapiro H."/>
            <person name="Aerts A."/>
            <person name="Otillar R.P."/>
            <person name="Terry A.Y."/>
            <person name="Boore J.L."/>
            <person name="Grigoriev I.V."/>
            <person name="Lindberg D.R."/>
            <person name="Seaver E.C."/>
            <person name="Weisblat D.A."/>
            <person name="Putnam N.H."/>
            <person name="Rokhsar D.S."/>
        </authorList>
    </citation>
    <scope>NUCLEOTIDE SEQUENCE</scope>
    <source>
        <strain evidence="10 12">I ESC-2004</strain>
    </source>
</reference>
<dbReference type="PROSITE" id="PS00135">
    <property type="entry name" value="TRYPSIN_SER"/>
    <property type="match status" value="1"/>
</dbReference>
<dbReference type="SMART" id="SM00020">
    <property type="entry name" value="Tryp_SPc"/>
    <property type="match status" value="1"/>
</dbReference>
<evidence type="ECO:0000256" key="6">
    <source>
        <dbReference type="ARBA" id="ARBA00022825"/>
    </source>
</evidence>